<organism evidence="2 3">
    <name type="scientific">Paractinoplanes rishiriensis</name>
    <dbReference type="NCBI Taxonomy" id="1050105"/>
    <lineage>
        <taxon>Bacteria</taxon>
        <taxon>Bacillati</taxon>
        <taxon>Actinomycetota</taxon>
        <taxon>Actinomycetes</taxon>
        <taxon>Micromonosporales</taxon>
        <taxon>Micromonosporaceae</taxon>
        <taxon>Paractinoplanes</taxon>
    </lineage>
</organism>
<dbReference type="EMBL" id="BOMV01000057">
    <property type="protein sequence ID" value="GIE97659.1"/>
    <property type="molecule type" value="Genomic_DNA"/>
</dbReference>
<evidence type="ECO:0000313" key="3">
    <source>
        <dbReference type="Proteomes" id="UP000636960"/>
    </source>
</evidence>
<sequence>MRKTLLVIAAVIAGLLAASAAATAQARPRGIPDRVMLQAEDLRGVEPGPVEDGFAWPLLPQPCADTPVPQPVASRSQAAALNERHRAYQYVGRYSGDGARAYLNELKAQLTRCRAGGGSNGFRTVAEDHLGPDTVLFNLNYDEGDRTVAYVAAATGHYVVVILVTDSLLNIGDLTLANDLAGSAIRRAAG</sequence>
<comment type="caution">
    <text evidence="2">The sequence shown here is derived from an EMBL/GenBank/DDBJ whole genome shotgun (WGS) entry which is preliminary data.</text>
</comment>
<evidence type="ECO:0000313" key="2">
    <source>
        <dbReference type="EMBL" id="GIE97659.1"/>
    </source>
</evidence>
<proteinExistence type="predicted"/>
<evidence type="ECO:0000256" key="1">
    <source>
        <dbReference type="SAM" id="SignalP"/>
    </source>
</evidence>
<reference evidence="2" key="1">
    <citation type="submission" date="2021-01" db="EMBL/GenBank/DDBJ databases">
        <title>Whole genome shotgun sequence of Actinoplanes rishiriensis NBRC 108556.</title>
        <authorList>
            <person name="Komaki H."/>
            <person name="Tamura T."/>
        </authorList>
    </citation>
    <scope>NUCLEOTIDE SEQUENCE</scope>
    <source>
        <strain evidence="2">NBRC 108556</strain>
    </source>
</reference>
<gene>
    <name evidence="2" type="ORF">Ari01nite_51240</name>
</gene>
<protein>
    <recommendedName>
        <fullName evidence="4">PknH-like extracellular domain-containing protein</fullName>
    </recommendedName>
</protein>
<evidence type="ECO:0008006" key="4">
    <source>
        <dbReference type="Google" id="ProtNLM"/>
    </source>
</evidence>
<accession>A0A919MWN8</accession>
<dbReference type="Proteomes" id="UP000636960">
    <property type="component" value="Unassembled WGS sequence"/>
</dbReference>
<keyword evidence="3" id="KW-1185">Reference proteome</keyword>
<feature type="chain" id="PRO_5039336903" description="PknH-like extracellular domain-containing protein" evidence="1">
    <location>
        <begin position="25"/>
        <end position="190"/>
    </location>
</feature>
<dbReference type="RefSeq" id="WP_203784700.1">
    <property type="nucleotide sequence ID" value="NZ_BOMV01000057.1"/>
</dbReference>
<keyword evidence="1" id="KW-0732">Signal</keyword>
<feature type="signal peptide" evidence="1">
    <location>
        <begin position="1"/>
        <end position="24"/>
    </location>
</feature>
<dbReference type="AlphaFoldDB" id="A0A919MWN8"/>
<name>A0A919MWN8_9ACTN</name>